<protein>
    <submittedName>
        <fullName evidence="1">Uncharacterized protein</fullName>
    </submittedName>
</protein>
<comment type="caution">
    <text evidence="1">The sequence shown here is derived from an EMBL/GenBank/DDBJ whole genome shotgun (WGS) entry which is preliminary data.</text>
</comment>
<name>A0A3L6SZ90_PANMI</name>
<organism evidence="1 2">
    <name type="scientific">Panicum miliaceum</name>
    <name type="common">Proso millet</name>
    <name type="synonym">Broomcorn millet</name>
    <dbReference type="NCBI Taxonomy" id="4540"/>
    <lineage>
        <taxon>Eukaryota</taxon>
        <taxon>Viridiplantae</taxon>
        <taxon>Streptophyta</taxon>
        <taxon>Embryophyta</taxon>
        <taxon>Tracheophyta</taxon>
        <taxon>Spermatophyta</taxon>
        <taxon>Magnoliopsida</taxon>
        <taxon>Liliopsida</taxon>
        <taxon>Poales</taxon>
        <taxon>Poaceae</taxon>
        <taxon>PACMAD clade</taxon>
        <taxon>Panicoideae</taxon>
        <taxon>Panicodae</taxon>
        <taxon>Paniceae</taxon>
        <taxon>Panicinae</taxon>
        <taxon>Panicum</taxon>
        <taxon>Panicum sect. Panicum</taxon>
    </lineage>
</organism>
<keyword evidence="2" id="KW-1185">Reference proteome</keyword>
<accession>A0A3L6SZ90</accession>
<evidence type="ECO:0000313" key="1">
    <source>
        <dbReference type="EMBL" id="RLN29081.1"/>
    </source>
</evidence>
<sequence>MWELVDLIAAEKAQGPDGHDDEAKQQQPVVLITGCTKGGISYEYRVLQGLLPPPCAAASLAAGIPDLADLTAMATCFR</sequence>
<proteinExistence type="predicted"/>
<gene>
    <name evidence="1" type="ORF">C2845_PM05G37880</name>
</gene>
<dbReference type="AlphaFoldDB" id="A0A3L6SZ90"/>
<evidence type="ECO:0000313" key="2">
    <source>
        <dbReference type="Proteomes" id="UP000275267"/>
    </source>
</evidence>
<reference evidence="2" key="1">
    <citation type="journal article" date="2019" name="Nat. Commun.">
        <title>The genome of broomcorn millet.</title>
        <authorList>
            <person name="Zou C."/>
            <person name="Miki D."/>
            <person name="Li D."/>
            <person name="Tang Q."/>
            <person name="Xiao L."/>
            <person name="Rajput S."/>
            <person name="Deng P."/>
            <person name="Jia W."/>
            <person name="Huang R."/>
            <person name="Zhang M."/>
            <person name="Sun Y."/>
            <person name="Hu J."/>
            <person name="Fu X."/>
            <person name="Schnable P.S."/>
            <person name="Li F."/>
            <person name="Zhang H."/>
            <person name="Feng B."/>
            <person name="Zhu X."/>
            <person name="Liu R."/>
            <person name="Schnable J.C."/>
            <person name="Zhu J.-K."/>
            <person name="Zhang H."/>
        </authorList>
    </citation>
    <scope>NUCLEOTIDE SEQUENCE [LARGE SCALE GENOMIC DNA]</scope>
</reference>
<dbReference type="EMBL" id="PQIB02000003">
    <property type="protein sequence ID" value="RLN29081.1"/>
    <property type="molecule type" value="Genomic_DNA"/>
</dbReference>
<dbReference type="Proteomes" id="UP000275267">
    <property type="component" value="Unassembled WGS sequence"/>
</dbReference>